<sequence length="54" mass="5941">EEESRKDMFAFTSSLDTQGSSYKCEVVPPGQYSSCTTGWLLLPPLREPTQAEAA</sequence>
<comment type="caution">
    <text evidence="1">The sequence shown here is derived from an EMBL/GenBank/DDBJ whole genome shotgun (WGS) entry which is preliminary data.</text>
</comment>
<organism evidence="1 2">
    <name type="scientific">Sousa chinensis</name>
    <name type="common">Indo-pacific humpbacked dolphin</name>
    <name type="synonym">Steno chinensis</name>
    <dbReference type="NCBI Taxonomy" id="103600"/>
    <lineage>
        <taxon>Eukaryota</taxon>
        <taxon>Metazoa</taxon>
        <taxon>Chordata</taxon>
        <taxon>Craniata</taxon>
        <taxon>Vertebrata</taxon>
        <taxon>Euteleostomi</taxon>
        <taxon>Mammalia</taxon>
        <taxon>Eutheria</taxon>
        <taxon>Laurasiatheria</taxon>
        <taxon>Artiodactyla</taxon>
        <taxon>Whippomorpha</taxon>
        <taxon>Cetacea</taxon>
        <taxon>Odontoceti</taxon>
        <taxon>Delphinidae</taxon>
        <taxon>Sousa</taxon>
    </lineage>
</organism>
<evidence type="ECO:0000313" key="1">
    <source>
        <dbReference type="EMBL" id="TEA36633.1"/>
    </source>
</evidence>
<name>A0A484GLR4_SOUCH</name>
<gene>
    <name evidence="1" type="ORF">DBR06_SOUSAS310007</name>
</gene>
<feature type="non-terminal residue" evidence="1">
    <location>
        <position position="54"/>
    </location>
</feature>
<keyword evidence="2" id="KW-1185">Reference proteome</keyword>
<accession>A0A484GLR4</accession>
<feature type="non-terminal residue" evidence="1">
    <location>
        <position position="1"/>
    </location>
</feature>
<evidence type="ECO:0000313" key="2">
    <source>
        <dbReference type="Proteomes" id="UP000295264"/>
    </source>
</evidence>
<dbReference type="Proteomes" id="UP000295264">
    <property type="component" value="Unassembled WGS sequence"/>
</dbReference>
<dbReference type="EMBL" id="QWLN02005965">
    <property type="protein sequence ID" value="TEA36633.1"/>
    <property type="molecule type" value="Genomic_DNA"/>
</dbReference>
<reference evidence="1 2" key="1">
    <citation type="journal article" date="2018" name="Genomics">
        <title>Molecular footprints of inshore aquatic adaptation in Indo-Pacific humpback dolphin (Sousa chinensis).</title>
        <authorList>
            <person name="Ming Y."/>
            <person name="Jian J."/>
            <person name="Yu F."/>
            <person name="Yu X."/>
            <person name="Wang J."/>
            <person name="Liu W."/>
        </authorList>
    </citation>
    <scope>NUCLEOTIDE SEQUENCE [LARGE SCALE GENOMIC DNA]</scope>
    <source>
        <strain evidence="1">MY-2018</strain>
        <tissue evidence="1">Skin</tissue>
    </source>
</reference>
<proteinExistence type="predicted"/>
<dbReference type="AlphaFoldDB" id="A0A484GLR4"/>
<protein>
    <submittedName>
        <fullName evidence="1">Uncharacterized protein</fullName>
    </submittedName>
</protein>